<reference evidence="1" key="1">
    <citation type="submission" date="2021-10" db="EMBL/GenBank/DDBJ databases">
        <title>Tropical sea cucumber genome reveals ecological adaptation and Cuvierian tubules defense mechanism.</title>
        <authorList>
            <person name="Chen T."/>
        </authorList>
    </citation>
    <scope>NUCLEOTIDE SEQUENCE</scope>
    <source>
        <strain evidence="1">Nanhai2018</strain>
        <tissue evidence="1">Muscle</tissue>
    </source>
</reference>
<evidence type="ECO:0000313" key="1">
    <source>
        <dbReference type="EMBL" id="KAJ8047033.1"/>
    </source>
</evidence>
<comment type="caution">
    <text evidence="1">The sequence shown here is derived from an EMBL/GenBank/DDBJ whole genome shotgun (WGS) entry which is preliminary data.</text>
</comment>
<accession>A0A9Q1CLN9</accession>
<gene>
    <name evidence="1" type="ORF">HOLleu_05915</name>
</gene>
<proteinExistence type="predicted"/>
<keyword evidence="2" id="KW-1185">Reference proteome</keyword>
<evidence type="ECO:0000313" key="2">
    <source>
        <dbReference type="Proteomes" id="UP001152320"/>
    </source>
</evidence>
<sequence>MEQADFSGGYSVVEDGEVVGSPQCEFDDIVSNIFREHKPEENQFDDILDGVVQDLEIDKKGPGLSKLTYLPQEIMLKLNSMYHGVPTLRPLPSMHLA</sequence>
<dbReference type="AlphaFoldDB" id="A0A9Q1CLN9"/>
<protein>
    <submittedName>
        <fullName evidence="1">Uncharacterized protein</fullName>
    </submittedName>
</protein>
<organism evidence="1 2">
    <name type="scientific">Holothuria leucospilota</name>
    <name type="common">Black long sea cucumber</name>
    <name type="synonym">Mertensiothuria leucospilota</name>
    <dbReference type="NCBI Taxonomy" id="206669"/>
    <lineage>
        <taxon>Eukaryota</taxon>
        <taxon>Metazoa</taxon>
        <taxon>Echinodermata</taxon>
        <taxon>Eleutherozoa</taxon>
        <taxon>Echinozoa</taxon>
        <taxon>Holothuroidea</taxon>
        <taxon>Aspidochirotacea</taxon>
        <taxon>Aspidochirotida</taxon>
        <taxon>Holothuriidae</taxon>
        <taxon>Holothuria</taxon>
    </lineage>
</organism>
<name>A0A9Q1CLN9_HOLLE</name>
<dbReference type="EMBL" id="JAIZAY010000002">
    <property type="protein sequence ID" value="KAJ8047033.1"/>
    <property type="molecule type" value="Genomic_DNA"/>
</dbReference>
<dbReference type="Proteomes" id="UP001152320">
    <property type="component" value="Chromosome 2"/>
</dbReference>